<evidence type="ECO:0000313" key="2">
    <source>
        <dbReference type="Proteomes" id="UP000070565"/>
    </source>
</evidence>
<name>A0A133VBA6_9EURY</name>
<comment type="caution">
    <text evidence="1">The sequence shown here is derived from an EMBL/GenBank/DDBJ whole genome shotgun (WGS) entry which is preliminary data.</text>
</comment>
<dbReference type="AlphaFoldDB" id="A0A133VBA6"/>
<reference evidence="1 2" key="1">
    <citation type="journal article" date="2016" name="Sci. Rep.">
        <title>Metabolic traits of an uncultured archaeal lineage -MSBL1- from brine pools of the Red Sea.</title>
        <authorList>
            <person name="Mwirichia R."/>
            <person name="Alam I."/>
            <person name="Rashid M."/>
            <person name="Vinu M."/>
            <person name="Ba-Alawi W."/>
            <person name="Anthony Kamau A."/>
            <person name="Kamanda Ngugi D."/>
            <person name="Goker M."/>
            <person name="Klenk H.P."/>
            <person name="Bajic V."/>
            <person name="Stingl U."/>
        </authorList>
    </citation>
    <scope>NUCLEOTIDE SEQUENCE [LARGE SCALE GENOMIC DNA]</scope>
    <source>
        <strain evidence="1">SCGC-AAA261F19</strain>
    </source>
</reference>
<dbReference type="InterPro" id="IPR012349">
    <property type="entry name" value="Split_barrel_FMN-bd"/>
</dbReference>
<accession>A0A133VBA6</accession>
<dbReference type="EMBL" id="LHXZ01000005">
    <property type="protein sequence ID" value="KXB03695.1"/>
    <property type="molecule type" value="Genomic_DNA"/>
</dbReference>
<sequence length="63" mass="6949">MVASFDETKESIITSTTLAFSQKVDNIEANPRVSILFNASDTVLVKGDGKIHEKTSKKMLYAE</sequence>
<protein>
    <submittedName>
        <fullName evidence="1">Uncharacterized protein</fullName>
    </submittedName>
</protein>
<organism evidence="1 2">
    <name type="scientific">candidate division MSBL1 archaeon SCGC-AAA261F19</name>
    <dbReference type="NCBI Taxonomy" id="1698275"/>
    <lineage>
        <taxon>Archaea</taxon>
        <taxon>Methanobacteriati</taxon>
        <taxon>Methanobacteriota</taxon>
        <taxon>candidate division MSBL1</taxon>
    </lineage>
</organism>
<keyword evidence="2" id="KW-1185">Reference proteome</keyword>
<dbReference type="Proteomes" id="UP000070565">
    <property type="component" value="Unassembled WGS sequence"/>
</dbReference>
<proteinExistence type="predicted"/>
<dbReference type="Gene3D" id="2.30.110.10">
    <property type="entry name" value="Electron Transport, Fmn-binding Protein, Chain A"/>
    <property type="match status" value="1"/>
</dbReference>
<evidence type="ECO:0000313" key="1">
    <source>
        <dbReference type="EMBL" id="KXB03695.1"/>
    </source>
</evidence>
<gene>
    <name evidence="1" type="ORF">AKJ45_00725</name>
</gene>
<dbReference type="SUPFAM" id="SSF50475">
    <property type="entry name" value="FMN-binding split barrel"/>
    <property type="match status" value="1"/>
</dbReference>